<dbReference type="Pfam" id="PF13460">
    <property type="entry name" value="NAD_binding_10"/>
    <property type="match status" value="1"/>
</dbReference>
<dbReference type="InterPro" id="IPR036291">
    <property type="entry name" value="NAD(P)-bd_dom_sf"/>
</dbReference>
<evidence type="ECO:0000313" key="3">
    <source>
        <dbReference type="EMBL" id="QJR16287.1"/>
    </source>
</evidence>
<dbReference type="GO" id="GO:0044877">
    <property type="term" value="F:protein-containing complex binding"/>
    <property type="evidence" value="ECO:0007669"/>
    <property type="project" value="TreeGrafter"/>
</dbReference>
<keyword evidence="1" id="KW-0812">Transmembrane</keyword>
<accession>A0A6M4HE75</accession>
<dbReference type="Gene3D" id="3.40.50.720">
    <property type="entry name" value="NAD(P)-binding Rossmann-like Domain"/>
    <property type="match status" value="1"/>
</dbReference>
<sequence>MRILLLGANGFIGGYLMANLRSRGHEVIAAVRDPERLAGAAKPAAIRVDLNNDVTPEAWMPRLAGIDAVVNCAGVLQGTQRDRIEAIHAAGPIALFQACERAGVKRVVQISAVSAVREAGTAYATSKLEADEWLRSSKLSWTIVRPSLVYAAGAYGGTALFRAIAALPFAVPLPGDGEQPFQPVHVDDVCAVVAKAVETDALLGKTVDPVGPGVVTLREVLADLRRWMGLGEARFVKVPMALVRFGARLGDWFGGPANTTAIRQLEFGNVSDSAAFRAASGIEARGWREGLDAQPAQWQDRWHARLYFVRPLLRVALGVLWLASAVIGSLALESAAQLMAVQLRISASITFGTLAAACVVDFVIGLLVLTRWRPGLMGVVQVAMVLGYTAAISVLMPATWVDPFGAVLKNIVILPAILALAALEQDR</sequence>
<dbReference type="InterPro" id="IPR025695">
    <property type="entry name" value="DoxX-like"/>
</dbReference>
<feature type="transmembrane region" description="Helical" evidence="1">
    <location>
        <begin position="344"/>
        <end position="369"/>
    </location>
</feature>
<dbReference type="InterPro" id="IPR016040">
    <property type="entry name" value="NAD(P)-bd_dom"/>
</dbReference>
<keyword evidence="4" id="KW-1185">Reference proteome</keyword>
<name>A0A6M4HE75_9PROT</name>
<evidence type="ECO:0000259" key="2">
    <source>
        <dbReference type="Pfam" id="PF13460"/>
    </source>
</evidence>
<dbReference type="AlphaFoldDB" id="A0A6M4HE75"/>
<dbReference type="EMBL" id="CP053073">
    <property type="protein sequence ID" value="QJR16287.1"/>
    <property type="molecule type" value="Genomic_DNA"/>
</dbReference>
<dbReference type="KEGG" id="upl:DSM104440_03116"/>
<dbReference type="Pfam" id="PF13781">
    <property type="entry name" value="DoxX_3"/>
    <property type="match status" value="1"/>
</dbReference>
<dbReference type="PANTHER" id="PTHR12126">
    <property type="entry name" value="NADH-UBIQUINONE OXIDOREDUCTASE 39 KDA SUBUNIT-RELATED"/>
    <property type="match status" value="1"/>
</dbReference>
<dbReference type="InterPro" id="IPR051207">
    <property type="entry name" value="ComplexI_NDUFA9_subunit"/>
</dbReference>
<evidence type="ECO:0000313" key="4">
    <source>
        <dbReference type="Proteomes" id="UP000503096"/>
    </source>
</evidence>
<protein>
    <recommendedName>
        <fullName evidence="2">NAD(P)-binding domain-containing protein</fullName>
    </recommendedName>
</protein>
<keyword evidence="1" id="KW-0472">Membrane</keyword>
<dbReference type="InParanoid" id="A0A6M4HE75"/>
<feature type="transmembrane region" description="Helical" evidence="1">
    <location>
        <begin position="311"/>
        <end position="332"/>
    </location>
</feature>
<dbReference type="CDD" id="cd05271">
    <property type="entry name" value="NDUFA9_like_SDR_a"/>
    <property type="match status" value="1"/>
</dbReference>
<dbReference type="Proteomes" id="UP000503096">
    <property type="component" value="Chromosome"/>
</dbReference>
<dbReference type="RefSeq" id="WP_171164270.1">
    <property type="nucleotide sequence ID" value="NZ_CP053073.1"/>
</dbReference>
<proteinExistence type="predicted"/>
<evidence type="ECO:0000256" key="1">
    <source>
        <dbReference type="SAM" id="Phobius"/>
    </source>
</evidence>
<dbReference type="FunCoup" id="A0A6M4HE75">
    <property type="interactions" value="328"/>
</dbReference>
<keyword evidence="1" id="KW-1133">Transmembrane helix</keyword>
<feature type="domain" description="NAD(P)-binding" evidence="2">
    <location>
        <begin position="7"/>
        <end position="149"/>
    </location>
</feature>
<dbReference type="PANTHER" id="PTHR12126:SF11">
    <property type="entry name" value="NADH DEHYDROGENASE [UBIQUINONE] 1 ALPHA SUBCOMPLEX SUBUNIT 9, MITOCHONDRIAL"/>
    <property type="match status" value="1"/>
</dbReference>
<gene>
    <name evidence="3" type="ORF">DSM104440_03116</name>
</gene>
<feature type="transmembrane region" description="Helical" evidence="1">
    <location>
        <begin position="376"/>
        <end position="398"/>
    </location>
</feature>
<feature type="transmembrane region" description="Helical" evidence="1">
    <location>
        <begin position="404"/>
        <end position="423"/>
    </location>
</feature>
<reference evidence="3 4" key="1">
    <citation type="submission" date="2020-04" db="EMBL/GenBank/DDBJ databases">
        <title>Usitatibacter rugosus gen. nov., sp. nov. and Usitatibacter palustris sp. nov., novel members of Usitatibacteraceae fam. nov. within the order Nitrosomonadales isolated from soil.</title>
        <authorList>
            <person name="Huber K.J."/>
            <person name="Neumann-Schaal M."/>
            <person name="Geppert A."/>
            <person name="Luckner M."/>
            <person name="Wanner G."/>
            <person name="Overmann J."/>
        </authorList>
    </citation>
    <scope>NUCLEOTIDE SEQUENCE [LARGE SCALE GENOMIC DNA]</scope>
    <source>
        <strain evidence="3 4">Swamp67</strain>
    </source>
</reference>
<dbReference type="SUPFAM" id="SSF51735">
    <property type="entry name" value="NAD(P)-binding Rossmann-fold domains"/>
    <property type="match status" value="1"/>
</dbReference>
<organism evidence="3 4">
    <name type="scientific">Usitatibacter palustris</name>
    <dbReference type="NCBI Taxonomy" id="2732487"/>
    <lineage>
        <taxon>Bacteria</taxon>
        <taxon>Pseudomonadati</taxon>
        <taxon>Pseudomonadota</taxon>
        <taxon>Betaproteobacteria</taxon>
        <taxon>Nitrosomonadales</taxon>
        <taxon>Usitatibacteraceae</taxon>
        <taxon>Usitatibacter</taxon>
    </lineage>
</organism>